<feature type="transmembrane region" description="Helical" evidence="1">
    <location>
        <begin position="77"/>
        <end position="95"/>
    </location>
</feature>
<feature type="transmembrane region" description="Helical" evidence="1">
    <location>
        <begin position="45"/>
        <end position="65"/>
    </location>
</feature>
<evidence type="ECO:0000313" key="3">
    <source>
        <dbReference type="Proteomes" id="UP000231246"/>
    </source>
</evidence>
<feature type="transmembrane region" description="Helical" evidence="1">
    <location>
        <begin position="320"/>
        <end position="338"/>
    </location>
</feature>
<accession>A0A2H0BVU3</accession>
<comment type="caution">
    <text evidence="2">The sequence shown here is derived from an EMBL/GenBank/DDBJ whole genome shotgun (WGS) entry which is preliminary data.</text>
</comment>
<protein>
    <recommendedName>
        <fullName evidence="4">Glycosyltransferase RgtA/B/C/D-like domain-containing protein</fullName>
    </recommendedName>
</protein>
<reference evidence="2 3" key="1">
    <citation type="submission" date="2017-09" db="EMBL/GenBank/DDBJ databases">
        <title>Depth-based differentiation of microbial function through sediment-hosted aquifers and enrichment of novel symbionts in the deep terrestrial subsurface.</title>
        <authorList>
            <person name="Probst A.J."/>
            <person name="Ladd B."/>
            <person name="Jarett J.K."/>
            <person name="Geller-Mcgrath D.E."/>
            <person name="Sieber C.M."/>
            <person name="Emerson J.B."/>
            <person name="Anantharaman K."/>
            <person name="Thomas B.C."/>
            <person name="Malmstrom R."/>
            <person name="Stieglmeier M."/>
            <person name="Klingl A."/>
            <person name="Woyke T."/>
            <person name="Ryan C.M."/>
            <person name="Banfield J.F."/>
        </authorList>
    </citation>
    <scope>NUCLEOTIDE SEQUENCE [LARGE SCALE GENOMIC DNA]</scope>
    <source>
        <strain evidence="2">CG22_combo_CG10-13_8_21_14_all_38_20</strain>
    </source>
</reference>
<keyword evidence="1" id="KW-1133">Transmembrane helix</keyword>
<organism evidence="2 3">
    <name type="scientific">Candidatus Roizmanbacteria bacterium CG22_combo_CG10-13_8_21_14_all_38_20</name>
    <dbReference type="NCBI Taxonomy" id="1974862"/>
    <lineage>
        <taxon>Bacteria</taxon>
        <taxon>Candidatus Roizmaniibacteriota</taxon>
    </lineage>
</organism>
<evidence type="ECO:0000313" key="2">
    <source>
        <dbReference type="EMBL" id="PIP61751.1"/>
    </source>
</evidence>
<name>A0A2H0BVU3_9BACT</name>
<feature type="transmembrane region" description="Helical" evidence="1">
    <location>
        <begin position="162"/>
        <end position="184"/>
    </location>
</feature>
<feature type="transmembrane region" description="Helical" evidence="1">
    <location>
        <begin position="344"/>
        <end position="367"/>
    </location>
</feature>
<dbReference type="AlphaFoldDB" id="A0A2H0BVU3"/>
<keyword evidence="1" id="KW-0812">Transmembrane</keyword>
<evidence type="ECO:0000256" key="1">
    <source>
        <dbReference type="SAM" id="Phobius"/>
    </source>
</evidence>
<feature type="transmembrane region" description="Helical" evidence="1">
    <location>
        <begin position="196"/>
        <end position="227"/>
    </location>
</feature>
<feature type="transmembrane region" description="Helical" evidence="1">
    <location>
        <begin position="297"/>
        <end position="313"/>
    </location>
</feature>
<dbReference type="Proteomes" id="UP000231246">
    <property type="component" value="Unassembled WGS sequence"/>
</dbReference>
<dbReference type="Pfam" id="PF26314">
    <property type="entry name" value="MptA_B_family"/>
    <property type="match status" value="1"/>
</dbReference>
<feature type="transmembrane region" description="Helical" evidence="1">
    <location>
        <begin position="6"/>
        <end position="24"/>
    </location>
</feature>
<feature type="transmembrane region" description="Helical" evidence="1">
    <location>
        <begin position="139"/>
        <end position="156"/>
    </location>
</feature>
<keyword evidence="1" id="KW-0472">Membrane</keyword>
<dbReference type="EMBL" id="PCTA01000017">
    <property type="protein sequence ID" value="PIP61751.1"/>
    <property type="molecule type" value="Genomic_DNA"/>
</dbReference>
<proteinExistence type="predicted"/>
<sequence>MKNYVYKIYFLVLIAVVVFSYGFVDINFPYQSLDFLHSLVYEQRVLSTTIYVGIIMSMFVIYALLLSKAKKINSSTVWKLVWLSAGILLLAYPAFSNDIFNYIATAKVTYLYGENPYLVMPIEIENEPMLMFMHAANKFALYGLSWITLSAIPHFLGLNNLLLTMLTFKLFIAAFYIGLCLVIWRLSSKNKYSLIFFALNPLVLLETFVGVHNDVVAMFFALLSYYLLQKKRLFLSLLILVISIFIKYATMFLLPVYIFAFVLTLKKESINWDRIWSWSAISMFAIFMLSPLREEMYSWYFIWPISFIALLNFKKRSIGLVTTVFSFGLLLRFVPFIYTREWGGITPLVKTLVTLVPPIIALIYTYLRNAVKKT</sequence>
<evidence type="ECO:0008006" key="4">
    <source>
        <dbReference type="Google" id="ProtNLM"/>
    </source>
</evidence>
<feature type="transmembrane region" description="Helical" evidence="1">
    <location>
        <begin position="233"/>
        <end position="263"/>
    </location>
</feature>
<gene>
    <name evidence="2" type="ORF">COW99_02630</name>
</gene>